<keyword evidence="15" id="KW-0472">Membrane</keyword>
<evidence type="ECO:0000256" key="4">
    <source>
        <dbReference type="ARBA" id="ARBA00022475"/>
    </source>
</evidence>
<dbReference type="Gene3D" id="1.20.120.160">
    <property type="entry name" value="HPT domain"/>
    <property type="match status" value="1"/>
</dbReference>
<keyword evidence="7" id="KW-0808">Transferase</keyword>
<dbReference type="CDD" id="cd13705">
    <property type="entry name" value="PBP2_BvgS_D1"/>
    <property type="match status" value="1"/>
</dbReference>
<dbReference type="PANTHER" id="PTHR43047:SF72">
    <property type="entry name" value="OSMOSENSING HISTIDINE PROTEIN KINASE SLN1"/>
    <property type="match status" value="1"/>
</dbReference>
<dbReference type="PANTHER" id="PTHR43047">
    <property type="entry name" value="TWO-COMPONENT HISTIDINE PROTEIN KINASE"/>
    <property type="match status" value="1"/>
</dbReference>
<feature type="domain" description="HPt" evidence="22">
    <location>
        <begin position="988"/>
        <end position="1082"/>
    </location>
</feature>
<feature type="modified residue" description="Phosphohistidine" evidence="16">
    <location>
        <position position="1027"/>
    </location>
</feature>
<evidence type="ECO:0000259" key="20">
    <source>
        <dbReference type="PROSITE" id="PS50109"/>
    </source>
</evidence>
<dbReference type="SMART" id="SM00062">
    <property type="entry name" value="PBPb"/>
    <property type="match status" value="2"/>
</dbReference>
<evidence type="ECO:0000256" key="16">
    <source>
        <dbReference type="PROSITE-ProRule" id="PRU00110"/>
    </source>
</evidence>
<feature type="domain" description="Histidine kinase" evidence="20">
    <location>
        <begin position="608"/>
        <end position="828"/>
    </location>
</feature>
<organism evidence="23 24">
    <name type="scientific">Buttiauxella ferragutiae ATCC 51602</name>
    <dbReference type="NCBI Taxonomy" id="1354252"/>
    <lineage>
        <taxon>Bacteria</taxon>
        <taxon>Pseudomonadati</taxon>
        <taxon>Pseudomonadota</taxon>
        <taxon>Gammaproteobacteria</taxon>
        <taxon>Enterobacterales</taxon>
        <taxon>Enterobacteriaceae</taxon>
        <taxon>Buttiauxella</taxon>
    </lineage>
</organism>
<dbReference type="Gene3D" id="3.40.50.2300">
    <property type="match status" value="1"/>
</dbReference>
<evidence type="ECO:0000256" key="19">
    <source>
        <dbReference type="SAM" id="SignalP"/>
    </source>
</evidence>
<name>A0ABX2WD86_9ENTR</name>
<dbReference type="EC" id="2.7.13.3" evidence="3"/>
<feature type="domain" description="Response regulatory" evidence="21">
    <location>
        <begin position="850"/>
        <end position="964"/>
    </location>
</feature>
<evidence type="ECO:0000313" key="24">
    <source>
        <dbReference type="Proteomes" id="UP000078407"/>
    </source>
</evidence>
<keyword evidence="12" id="KW-0067">ATP-binding</keyword>
<evidence type="ECO:0000259" key="21">
    <source>
        <dbReference type="PROSITE" id="PS50110"/>
    </source>
</evidence>
<dbReference type="SUPFAM" id="SSF53850">
    <property type="entry name" value="Periplasmic binding protein-like II"/>
    <property type="match status" value="2"/>
</dbReference>
<evidence type="ECO:0000256" key="7">
    <source>
        <dbReference type="ARBA" id="ARBA00022679"/>
    </source>
</evidence>
<keyword evidence="10" id="KW-0547">Nucleotide-binding</keyword>
<evidence type="ECO:0000256" key="12">
    <source>
        <dbReference type="ARBA" id="ARBA00022840"/>
    </source>
</evidence>
<sequence>MRKEIKLANKMQSRWFIYLMMFFCLSSFSSSGATQVIELKSNYQPAVLDIRLSTEDRLWLERKKTLTVGTWLPEVSPIDYESTGGIYQGVNADYLALLQKNLHIKIIIKQYDSEKEALAALSKNEVDTLLTQLTAHKETPSSLLTTSALIKTWPTLVTSLKNTLLPLKTSKEVTVACVRDCSFADVVKVAFPNARMTYYDNDYQAMSSVVSGKNQYFIGNNVTTGNCISKYFSQSLVITHYFNKQEQYNYFITSNRQPLLRNILERFIASISNETHMRMMQNWLNRGNLSYLNSPGPFSQEEQNWLDKHRTVKVLINPNYPPFTLIDKEGELRGIMADLLNIIQLQTGLEFQPVMMSSDPKKAPEQWDMIPATTLNNTPQNTSLSDQLMSLSFVIVTAHHENADRLLTKPLRIAVALGDVLVADLHQRYPLATLVETENVGEAMKMVEEGKVDAAITTELSARYMIDHYYPQNMYYMRLPGMPSGSLSFAIASDEPELKSIISQSLQAIPPRDILQMTEKWSKISSVQKDTWNLYSKQFYQLVVFAMVLIAISLGWGLSLSREVRKRKQSQRQLEEELQLKETLSHELEAEKDKAIQATKAKSRFLASMSHELRTPVSSIVGFLELLSSSDLNASQRKEAIALAGATAQSLLGLIGKILDVDKIESGKYQIAPQWTDLSQLINLQCHSFDALARQKGVELRCISHLAADAQVLIDPQAWRQILTNLVGNALKFTEKGHIEVLSRLTEVEDKHGTLVVTVSDTGCGISAEEQETLFHRYVQAGQGRKQTGSGLGLVICKELVTLMGGTLELSSQQSQGTTFTITLLVETAQKRLTPTHNTPAALSPLPRLSILIADDNPTNRLLLKRQLNAIGYNVDEACDGEEAEAKIANNAYDLLITDLNMPKKDGLALTASLRRQNMRLQIWGLTASALSQSRDQCLQSGMNQCLFKPVSIQTLTHELSKLDSGRTSLCTTRHLKLSILTENTGGDRKLMNEILETFREASANDLQVAVRSIEQDEPQMFLHALHRLHGSAQILEITALQALCEPFESRRHSSLPLEERQQMLEKITAVMREIDVEIDSLISH</sequence>
<dbReference type="Pfam" id="PF02518">
    <property type="entry name" value="HATPase_c"/>
    <property type="match status" value="1"/>
</dbReference>
<evidence type="ECO:0000256" key="6">
    <source>
        <dbReference type="ARBA" id="ARBA00022553"/>
    </source>
</evidence>
<dbReference type="PROSITE" id="PS50109">
    <property type="entry name" value="HIS_KIN"/>
    <property type="match status" value="1"/>
</dbReference>
<reference evidence="23 24" key="1">
    <citation type="submission" date="2016-04" db="EMBL/GenBank/DDBJ databases">
        <title>ATOL: Assembling a taxonomically balanced genome-scale reconstruction of the evolutionary history of the Enterobacteriaceae.</title>
        <authorList>
            <person name="Plunkett G.III."/>
            <person name="Neeno-Eckwall E.C."/>
            <person name="Glasner J.D."/>
            <person name="Perna N.T."/>
        </authorList>
    </citation>
    <scope>NUCLEOTIDE SEQUENCE [LARGE SCALE GENOMIC DNA]</scope>
    <source>
        <strain evidence="23 24">ATCC 51602</strain>
    </source>
</reference>
<proteinExistence type="predicted"/>
<keyword evidence="9 19" id="KW-0732">Signal</keyword>
<dbReference type="CDD" id="cd13707">
    <property type="entry name" value="PBP2_BvgS_D2"/>
    <property type="match status" value="1"/>
</dbReference>
<dbReference type="InterPro" id="IPR005467">
    <property type="entry name" value="His_kinase_dom"/>
</dbReference>
<evidence type="ECO:0000256" key="1">
    <source>
        <dbReference type="ARBA" id="ARBA00000085"/>
    </source>
</evidence>
<dbReference type="Pfam" id="PF00072">
    <property type="entry name" value="Response_reg"/>
    <property type="match status" value="1"/>
</dbReference>
<keyword evidence="4" id="KW-1003">Cell membrane</keyword>
<dbReference type="PRINTS" id="PR00344">
    <property type="entry name" value="BCTRLSENSOR"/>
</dbReference>
<dbReference type="InterPro" id="IPR004358">
    <property type="entry name" value="Sig_transdc_His_kin-like_C"/>
</dbReference>
<dbReference type="SMART" id="SM00448">
    <property type="entry name" value="REC"/>
    <property type="match status" value="1"/>
</dbReference>
<evidence type="ECO:0000256" key="2">
    <source>
        <dbReference type="ARBA" id="ARBA00004429"/>
    </source>
</evidence>
<dbReference type="SMART" id="SM00388">
    <property type="entry name" value="HisKA"/>
    <property type="match status" value="1"/>
</dbReference>
<dbReference type="CDD" id="cd17546">
    <property type="entry name" value="REC_hyHK_CKI1_RcsC-like"/>
    <property type="match status" value="1"/>
</dbReference>
<dbReference type="InterPro" id="IPR003594">
    <property type="entry name" value="HATPase_dom"/>
</dbReference>
<dbReference type="InterPro" id="IPR036890">
    <property type="entry name" value="HATPase_C_sf"/>
</dbReference>
<dbReference type="InterPro" id="IPR011006">
    <property type="entry name" value="CheY-like_superfamily"/>
</dbReference>
<keyword evidence="5" id="KW-0997">Cell inner membrane</keyword>
<keyword evidence="11" id="KW-0418">Kinase</keyword>
<evidence type="ECO:0000256" key="3">
    <source>
        <dbReference type="ARBA" id="ARBA00012438"/>
    </source>
</evidence>
<evidence type="ECO:0000256" key="5">
    <source>
        <dbReference type="ARBA" id="ARBA00022519"/>
    </source>
</evidence>
<dbReference type="SUPFAM" id="SSF47226">
    <property type="entry name" value="Histidine-containing phosphotransfer domain, HPT domain"/>
    <property type="match status" value="1"/>
</dbReference>
<dbReference type="InterPro" id="IPR001789">
    <property type="entry name" value="Sig_transdc_resp-reg_receiver"/>
</dbReference>
<dbReference type="InterPro" id="IPR001638">
    <property type="entry name" value="Solute-binding_3/MltF_N"/>
</dbReference>
<evidence type="ECO:0000256" key="8">
    <source>
        <dbReference type="ARBA" id="ARBA00022692"/>
    </source>
</evidence>
<dbReference type="SUPFAM" id="SSF55874">
    <property type="entry name" value="ATPase domain of HSP90 chaperone/DNA topoisomerase II/histidine kinase"/>
    <property type="match status" value="1"/>
</dbReference>
<evidence type="ECO:0000256" key="17">
    <source>
        <dbReference type="PROSITE-ProRule" id="PRU00169"/>
    </source>
</evidence>
<dbReference type="SMART" id="SM00387">
    <property type="entry name" value="HATPase_c"/>
    <property type="match status" value="1"/>
</dbReference>
<dbReference type="InterPro" id="IPR049870">
    <property type="entry name" value="BvgS-like_periplasmic1"/>
</dbReference>
<evidence type="ECO:0000259" key="22">
    <source>
        <dbReference type="PROSITE" id="PS50894"/>
    </source>
</evidence>
<feature type="signal peptide" evidence="19">
    <location>
        <begin position="1"/>
        <end position="32"/>
    </location>
</feature>
<dbReference type="InterPro" id="IPR036641">
    <property type="entry name" value="HPT_dom_sf"/>
</dbReference>
<keyword evidence="24" id="KW-1185">Reference proteome</keyword>
<dbReference type="InterPro" id="IPR049871">
    <property type="entry name" value="BvgS-like_periplasmic2"/>
</dbReference>
<dbReference type="EMBL" id="LXEQ01000007">
    <property type="protein sequence ID" value="OAT32488.1"/>
    <property type="molecule type" value="Genomic_DNA"/>
</dbReference>
<feature type="coiled-coil region" evidence="18">
    <location>
        <begin position="567"/>
        <end position="594"/>
    </location>
</feature>
<evidence type="ECO:0000313" key="23">
    <source>
        <dbReference type="EMBL" id="OAT32488.1"/>
    </source>
</evidence>
<dbReference type="SUPFAM" id="SSF52172">
    <property type="entry name" value="CheY-like"/>
    <property type="match status" value="1"/>
</dbReference>
<evidence type="ECO:0000256" key="10">
    <source>
        <dbReference type="ARBA" id="ARBA00022741"/>
    </source>
</evidence>
<dbReference type="Proteomes" id="UP000078407">
    <property type="component" value="Unassembled WGS sequence"/>
</dbReference>
<dbReference type="InterPro" id="IPR036097">
    <property type="entry name" value="HisK_dim/P_sf"/>
</dbReference>
<protein>
    <recommendedName>
        <fullName evidence="3">histidine kinase</fullName>
        <ecNumber evidence="3">2.7.13.3</ecNumber>
    </recommendedName>
</protein>
<feature type="modified residue" description="4-aspartylphosphate" evidence="17">
    <location>
        <position position="899"/>
    </location>
</feature>
<evidence type="ECO:0000256" key="18">
    <source>
        <dbReference type="SAM" id="Coils"/>
    </source>
</evidence>
<dbReference type="CDD" id="cd16922">
    <property type="entry name" value="HATPase_EvgS-ArcB-TorS-like"/>
    <property type="match status" value="1"/>
</dbReference>
<dbReference type="Gene3D" id="3.30.565.10">
    <property type="entry name" value="Histidine kinase-like ATPase, C-terminal domain"/>
    <property type="match status" value="1"/>
</dbReference>
<keyword evidence="13" id="KW-1133">Transmembrane helix</keyword>
<gene>
    <name evidence="23" type="ORF">M976_00545</name>
</gene>
<feature type="chain" id="PRO_5045814863" description="histidine kinase" evidence="19">
    <location>
        <begin position="33"/>
        <end position="1085"/>
    </location>
</feature>
<evidence type="ECO:0000256" key="13">
    <source>
        <dbReference type="ARBA" id="ARBA00022989"/>
    </source>
</evidence>
<evidence type="ECO:0000256" key="14">
    <source>
        <dbReference type="ARBA" id="ARBA00023012"/>
    </source>
</evidence>
<dbReference type="Pfam" id="PF00512">
    <property type="entry name" value="HisKA"/>
    <property type="match status" value="1"/>
</dbReference>
<dbReference type="Pfam" id="PF01627">
    <property type="entry name" value="Hpt"/>
    <property type="match status" value="1"/>
</dbReference>
<keyword evidence="18" id="KW-0175">Coiled coil</keyword>
<dbReference type="CDD" id="cd00082">
    <property type="entry name" value="HisKA"/>
    <property type="match status" value="1"/>
</dbReference>
<evidence type="ECO:0000256" key="9">
    <source>
        <dbReference type="ARBA" id="ARBA00022729"/>
    </source>
</evidence>
<keyword evidence="8" id="KW-0812">Transmembrane</keyword>
<dbReference type="Pfam" id="PF00497">
    <property type="entry name" value="SBP_bac_3"/>
    <property type="match status" value="2"/>
</dbReference>
<dbReference type="PROSITE" id="PS50894">
    <property type="entry name" value="HPT"/>
    <property type="match status" value="1"/>
</dbReference>
<accession>A0ABX2WD86</accession>
<evidence type="ECO:0000256" key="15">
    <source>
        <dbReference type="ARBA" id="ARBA00023136"/>
    </source>
</evidence>
<evidence type="ECO:0000256" key="11">
    <source>
        <dbReference type="ARBA" id="ARBA00022777"/>
    </source>
</evidence>
<dbReference type="InterPro" id="IPR003661">
    <property type="entry name" value="HisK_dim/P_dom"/>
</dbReference>
<comment type="caution">
    <text evidence="23">The sequence shown here is derived from an EMBL/GenBank/DDBJ whole genome shotgun (WGS) entry which is preliminary data.</text>
</comment>
<dbReference type="PROSITE" id="PS50110">
    <property type="entry name" value="RESPONSE_REGULATORY"/>
    <property type="match status" value="1"/>
</dbReference>
<comment type="subcellular location">
    <subcellularLocation>
        <location evidence="2">Cell inner membrane</location>
        <topology evidence="2">Multi-pass membrane protein</topology>
    </subcellularLocation>
</comment>
<keyword evidence="14" id="KW-0902">Two-component regulatory system</keyword>
<comment type="catalytic activity">
    <reaction evidence="1">
        <text>ATP + protein L-histidine = ADP + protein N-phospho-L-histidine.</text>
        <dbReference type="EC" id="2.7.13.3"/>
    </reaction>
</comment>
<dbReference type="Gene3D" id="1.10.287.130">
    <property type="match status" value="1"/>
</dbReference>
<dbReference type="InterPro" id="IPR008207">
    <property type="entry name" value="Sig_transdc_His_kin_Hpt_dom"/>
</dbReference>
<keyword evidence="6 17" id="KW-0597">Phosphoprotein</keyword>
<dbReference type="SUPFAM" id="SSF47384">
    <property type="entry name" value="Homodimeric domain of signal transducing histidine kinase"/>
    <property type="match status" value="1"/>
</dbReference>
<dbReference type="Gene3D" id="3.40.190.10">
    <property type="entry name" value="Periplasmic binding protein-like II"/>
    <property type="match status" value="4"/>
</dbReference>